<sequence length="195" mass="20594">MPIRTHRGRAAVYRRLWGWPLRSPKHLIAAVIGLAVVVGSVGLLLPEPSPSRAHGQQHHAQEPFATSEFGASADTSGSPPTISVPRASPSSVPPDPAGLAVVDAWGRQWVKHPPGTDSGEWLDRLRPYTTAEFITVMASIDPANVAATEVTGSPEATTSTATAMKVRLPTDAGAIRVRVTATPDGWRVAGYEKAA</sequence>
<keyword evidence="4" id="KW-1185">Reference proteome</keyword>
<name>A0A368VJK9_9ACTN</name>
<gene>
    <name evidence="3" type="ORF">DFQ14_11016</name>
</gene>
<comment type="caution">
    <text evidence="3">The sequence shown here is derived from an EMBL/GenBank/DDBJ whole genome shotgun (WGS) entry which is preliminary data.</text>
</comment>
<protein>
    <submittedName>
        <fullName evidence="3">Uncharacterized protein</fullName>
    </submittedName>
</protein>
<dbReference type="EMBL" id="QPJC01000010">
    <property type="protein sequence ID" value="RCW40692.1"/>
    <property type="molecule type" value="Genomic_DNA"/>
</dbReference>
<accession>A0A368VJK9</accession>
<evidence type="ECO:0000313" key="4">
    <source>
        <dbReference type="Proteomes" id="UP000253495"/>
    </source>
</evidence>
<dbReference type="Proteomes" id="UP000253495">
    <property type="component" value="Unassembled WGS sequence"/>
</dbReference>
<keyword evidence="2" id="KW-0812">Transmembrane</keyword>
<keyword evidence="2" id="KW-0472">Membrane</keyword>
<dbReference type="AlphaFoldDB" id="A0A368VJK9"/>
<reference evidence="3 4" key="1">
    <citation type="submission" date="2018-07" db="EMBL/GenBank/DDBJ databases">
        <title>Genomic Encyclopedia of Type Strains, Phase III (KMG-III): the genomes of soil and plant-associated and newly described type strains.</title>
        <authorList>
            <person name="Whitman W."/>
        </authorList>
    </citation>
    <scope>NUCLEOTIDE SEQUENCE [LARGE SCALE GENOMIC DNA]</scope>
    <source>
        <strain evidence="3 4">CECT 8575</strain>
    </source>
</reference>
<dbReference type="OrthoDB" id="3555448at2"/>
<feature type="transmembrane region" description="Helical" evidence="2">
    <location>
        <begin position="26"/>
        <end position="45"/>
    </location>
</feature>
<proteinExistence type="predicted"/>
<evidence type="ECO:0000256" key="2">
    <source>
        <dbReference type="SAM" id="Phobius"/>
    </source>
</evidence>
<keyword evidence="2" id="KW-1133">Transmembrane helix</keyword>
<evidence type="ECO:0000313" key="3">
    <source>
        <dbReference type="EMBL" id="RCW40692.1"/>
    </source>
</evidence>
<feature type="region of interest" description="Disordered" evidence="1">
    <location>
        <begin position="69"/>
        <end position="95"/>
    </location>
</feature>
<organism evidence="3 4">
    <name type="scientific">Halopolyspora algeriensis</name>
    <dbReference type="NCBI Taxonomy" id="1500506"/>
    <lineage>
        <taxon>Bacteria</taxon>
        <taxon>Bacillati</taxon>
        <taxon>Actinomycetota</taxon>
        <taxon>Actinomycetes</taxon>
        <taxon>Actinomycetes incertae sedis</taxon>
        <taxon>Halopolyspora</taxon>
    </lineage>
</organism>
<evidence type="ECO:0000256" key="1">
    <source>
        <dbReference type="SAM" id="MobiDB-lite"/>
    </source>
</evidence>
<dbReference type="RefSeq" id="WP_114453926.1">
    <property type="nucleotide sequence ID" value="NZ_QPJC01000010.1"/>
</dbReference>